<sequence>MKHLLFVLTLLACTCCQAQTAQRAMIPGDTLLNRISAVVNALTGDRWDSASIISSLSASDRYLIAIDSTSDPLALVIKSEVPDVGAFRLQIRIPDSLAKQIPLDSIKARFGEPVPDILGNELVIQKEPILAYRIRQVNVVFNSVYGRDGEEKVVYDVYIYR</sequence>
<gene>
    <name evidence="2" type="ORF">SAMN05444266_102300</name>
</gene>
<dbReference type="EMBL" id="FRBL01000002">
    <property type="protein sequence ID" value="SHL17177.1"/>
    <property type="molecule type" value="Genomic_DNA"/>
</dbReference>
<dbReference type="STRING" id="1419482.SAMN05444266_102300"/>
<protein>
    <submittedName>
        <fullName evidence="2">Uncharacterized protein</fullName>
    </submittedName>
</protein>
<keyword evidence="3" id="KW-1185">Reference proteome</keyword>
<dbReference type="AlphaFoldDB" id="A0A1M6YFY5"/>
<organism evidence="2 3">
    <name type="scientific">Chitinophaga jiangningensis</name>
    <dbReference type="NCBI Taxonomy" id="1419482"/>
    <lineage>
        <taxon>Bacteria</taxon>
        <taxon>Pseudomonadati</taxon>
        <taxon>Bacteroidota</taxon>
        <taxon>Chitinophagia</taxon>
        <taxon>Chitinophagales</taxon>
        <taxon>Chitinophagaceae</taxon>
        <taxon>Chitinophaga</taxon>
    </lineage>
</organism>
<evidence type="ECO:0000313" key="3">
    <source>
        <dbReference type="Proteomes" id="UP000184420"/>
    </source>
</evidence>
<name>A0A1M6YFY5_9BACT</name>
<accession>A0A1M6YFY5</accession>
<dbReference type="Proteomes" id="UP000184420">
    <property type="component" value="Unassembled WGS sequence"/>
</dbReference>
<dbReference type="RefSeq" id="WP_073079021.1">
    <property type="nucleotide sequence ID" value="NZ_FRBL01000002.1"/>
</dbReference>
<feature type="signal peptide" evidence="1">
    <location>
        <begin position="1"/>
        <end position="18"/>
    </location>
</feature>
<reference evidence="2 3" key="1">
    <citation type="submission" date="2016-11" db="EMBL/GenBank/DDBJ databases">
        <authorList>
            <person name="Jaros S."/>
            <person name="Januszkiewicz K."/>
            <person name="Wedrychowicz H."/>
        </authorList>
    </citation>
    <scope>NUCLEOTIDE SEQUENCE [LARGE SCALE GENOMIC DNA]</scope>
    <source>
        <strain evidence="2 3">DSM 27406</strain>
    </source>
</reference>
<evidence type="ECO:0000313" key="2">
    <source>
        <dbReference type="EMBL" id="SHL17177.1"/>
    </source>
</evidence>
<feature type="chain" id="PRO_5009922879" evidence="1">
    <location>
        <begin position="19"/>
        <end position="161"/>
    </location>
</feature>
<evidence type="ECO:0000256" key="1">
    <source>
        <dbReference type="SAM" id="SignalP"/>
    </source>
</evidence>
<proteinExistence type="predicted"/>
<keyword evidence="1" id="KW-0732">Signal</keyword>